<dbReference type="SUPFAM" id="SSF53178">
    <property type="entry name" value="Peptidyl-tRNA hydrolase-like"/>
    <property type="match status" value="1"/>
</dbReference>
<dbReference type="Pfam" id="PF01195">
    <property type="entry name" value="Pept_tRNA_hydro"/>
    <property type="match status" value="1"/>
</dbReference>
<dbReference type="GO" id="GO:0072344">
    <property type="term" value="P:rescue of stalled ribosome"/>
    <property type="evidence" value="ECO:0007669"/>
    <property type="project" value="UniProtKB-UniRule"/>
</dbReference>
<dbReference type="GO" id="GO:0004045">
    <property type="term" value="F:peptidyl-tRNA hydrolase activity"/>
    <property type="evidence" value="ECO:0007669"/>
    <property type="project" value="UniProtKB-UniRule"/>
</dbReference>
<comment type="subcellular location">
    <subcellularLocation>
        <location evidence="6">Cytoplasm</location>
    </subcellularLocation>
</comment>
<dbReference type="GO" id="GO:0006515">
    <property type="term" value="P:protein quality control for misfolded or incompletely synthesized proteins"/>
    <property type="evidence" value="ECO:0007669"/>
    <property type="project" value="UniProtKB-UniRule"/>
</dbReference>
<comment type="function">
    <text evidence="6">Catalyzes the release of premature peptidyl moieties from peptidyl-tRNA molecules trapped in stalled 50S ribosomal subunits, and thus maintains levels of free tRNAs and 50S ribosomes.</text>
</comment>
<gene>
    <name evidence="6" type="primary">pth</name>
    <name evidence="8" type="ORF">CVT23_09510</name>
</gene>
<comment type="caution">
    <text evidence="8">The sequence shown here is derived from an EMBL/GenBank/DDBJ whole genome shotgun (WGS) entry which is preliminary data.</text>
</comment>
<comment type="function">
    <text evidence="6">Hydrolyzes ribosome-free peptidyl-tRNAs (with 1 or more amino acids incorporated), which drop off the ribosome during protein synthesis, or as a result of ribosome stalling.</text>
</comment>
<keyword evidence="4 6" id="KW-0694">RNA-binding</keyword>
<feature type="binding site" evidence="6">
    <location>
        <position position="66"/>
    </location>
    <ligand>
        <name>tRNA</name>
        <dbReference type="ChEBI" id="CHEBI:17843"/>
    </ligand>
</feature>
<evidence type="ECO:0000256" key="2">
    <source>
        <dbReference type="ARBA" id="ARBA00022555"/>
    </source>
</evidence>
<dbReference type="PANTHER" id="PTHR17224">
    <property type="entry name" value="PEPTIDYL-TRNA HYDROLASE"/>
    <property type="match status" value="1"/>
</dbReference>
<evidence type="ECO:0000256" key="3">
    <source>
        <dbReference type="ARBA" id="ARBA00022801"/>
    </source>
</evidence>
<feature type="binding site" evidence="6">
    <location>
        <position position="14"/>
    </location>
    <ligand>
        <name>tRNA</name>
        <dbReference type="ChEBI" id="CHEBI:17843"/>
    </ligand>
</feature>
<accession>A0A2M9G2P2</accession>
<evidence type="ECO:0000256" key="7">
    <source>
        <dbReference type="SAM" id="MobiDB-lite"/>
    </source>
</evidence>
<comment type="catalytic activity">
    <reaction evidence="6">
        <text>an N-acyl-L-alpha-aminoacyl-tRNA + H2O = an N-acyl-L-amino acid + a tRNA + H(+)</text>
        <dbReference type="Rhea" id="RHEA:54448"/>
        <dbReference type="Rhea" id="RHEA-COMP:10123"/>
        <dbReference type="Rhea" id="RHEA-COMP:13883"/>
        <dbReference type="ChEBI" id="CHEBI:15377"/>
        <dbReference type="ChEBI" id="CHEBI:15378"/>
        <dbReference type="ChEBI" id="CHEBI:59874"/>
        <dbReference type="ChEBI" id="CHEBI:78442"/>
        <dbReference type="ChEBI" id="CHEBI:138191"/>
        <dbReference type="EC" id="3.1.1.29"/>
    </reaction>
</comment>
<sequence length="206" mass="22387">MRLFVGLGNPGRDYAGHRHNVGYMAVDRIAADHGFGPWRRKFQGQIAEGVLAGEKVLLLKPETFMNRSGQSVAEAVRFHKLALDRLTVFHDELDLAFGKVKVKVGGGHAGNNGVRSVAQHMTPDFQRVRIGIDHPGHKDRVTGHVLGNFAKAQQPMLDQLLDAIAFAAPKLAQGDAPGFMTAVALKCPPPRPEKNKSESEADKDGI</sequence>
<evidence type="ECO:0000256" key="4">
    <source>
        <dbReference type="ARBA" id="ARBA00022884"/>
    </source>
</evidence>
<dbReference type="RefSeq" id="WP_109793266.1">
    <property type="nucleotide sequence ID" value="NZ_PHIG01000031.1"/>
</dbReference>
<feature type="compositionally biased region" description="Basic and acidic residues" evidence="7">
    <location>
        <begin position="191"/>
        <end position="206"/>
    </location>
</feature>
<dbReference type="FunFam" id="3.40.50.1470:FF:000001">
    <property type="entry name" value="Peptidyl-tRNA hydrolase"/>
    <property type="match status" value="1"/>
</dbReference>
<evidence type="ECO:0000313" key="8">
    <source>
        <dbReference type="EMBL" id="PJK29992.1"/>
    </source>
</evidence>
<evidence type="ECO:0000256" key="5">
    <source>
        <dbReference type="ARBA" id="ARBA00050038"/>
    </source>
</evidence>
<dbReference type="EC" id="3.1.1.29" evidence="1 6"/>
<dbReference type="EMBL" id="PHIG01000031">
    <property type="protein sequence ID" value="PJK29992.1"/>
    <property type="molecule type" value="Genomic_DNA"/>
</dbReference>
<dbReference type="InterPro" id="IPR036416">
    <property type="entry name" value="Pept_tRNA_hydro_sf"/>
</dbReference>
<dbReference type="OrthoDB" id="9800507at2"/>
<keyword evidence="9" id="KW-1185">Reference proteome</keyword>
<name>A0A2M9G2P2_9PROT</name>
<feature type="active site" description="Proton acceptor" evidence="6">
    <location>
        <position position="19"/>
    </location>
</feature>
<dbReference type="GO" id="GO:0000049">
    <property type="term" value="F:tRNA binding"/>
    <property type="evidence" value="ECO:0007669"/>
    <property type="project" value="UniProtKB-UniRule"/>
</dbReference>
<dbReference type="PANTHER" id="PTHR17224:SF1">
    <property type="entry name" value="PEPTIDYL-TRNA HYDROLASE"/>
    <property type="match status" value="1"/>
</dbReference>
<comment type="subunit">
    <text evidence="6">Monomer.</text>
</comment>
<reference evidence="8 9" key="1">
    <citation type="submission" date="2017-11" db="EMBL/GenBank/DDBJ databases">
        <title>Draft genome sequence of Rhizobiales bacterium SY3-13.</title>
        <authorList>
            <person name="Sun C."/>
        </authorList>
    </citation>
    <scope>NUCLEOTIDE SEQUENCE [LARGE SCALE GENOMIC DNA]</scope>
    <source>
        <strain evidence="8 9">SY3-13</strain>
    </source>
</reference>
<dbReference type="Gene3D" id="3.40.50.1470">
    <property type="entry name" value="Peptidyl-tRNA hydrolase"/>
    <property type="match status" value="1"/>
</dbReference>
<dbReference type="NCBIfam" id="TIGR00447">
    <property type="entry name" value="pth"/>
    <property type="match status" value="1"/>
</dbReference>
<dbReference type="HAMAP" id="MF_00083">
    <property type="entry name" value="Pept_tRNA_hydro_bact"/>
    <property type="match status" value="1"/>
</dbReference>
<keyword evidence="2 6" id="KW-0820">tRNA-binding</keyword>
<dbReference type="Proteomes" id="UP000229498">
    <property type="component" value="Unassembled WGS sequence"/>
</dbReference>
<comment type="similarity">
    <text evidence="6">Belongs to the PTH family.</text>
</comment>
<feature type="site" description="Discriminates between blocked and unblocked aminoacyl-tRNA" evidence="6">
    <location>
        <position position="9"/>
    </location>
</feature>
<feature type="binding site" evidence="6">
    <location>
        <position position="64"/>
    </location>
    <ligand>
        <name>tRNA</name>
        <dbReference type="ChEBI" id="CHEBI:17843"/>
    </ligand>
</feature>
<feature type="binding site" evidence="6">
    <location>
        <position position="112"/>
    </location>
    <ligand>
        <name>tRNA</name>
        <dbReference type="ChEBI" id="CHEBI:17843"/>
    </ligand>
</feature>
<dbReference type="CDD" id="cd00462">
    <property type="entry name" value="PTH"/>
    <property type="match status" value="1"/>
</dbReference>
<organism evidence="8 9">
    <name type="scientific">Minwuia thermotolerans</name>
    <dbReference type="NCBI Taxonomy" id="2056226"/>
    <lineage>
        <taxon>Bacteria</taxon>
        <taxon>Pseudomonadati</taxon>
        <taxon>Pseudomonadota</taxon>
        <taxon>Alphaproteobacteria</taxon>
        <taxon>Minwuiales</taxon>
        <taxon>Minwuiaceae</taxon>
        <taxon>Minwuia</taxon>
    </lineage>
</organism>
<evidence type="ECO:0000256" key="6">
    <source>
        <dbReference type="HAMAP-Rule" id="MF_00083"/>
    </source>
</evidence>
<proteinExistence type="inferred from homology"/>
<dbReference type="AlphaFoldDB" id="A0A2M9G2P2"/>
<feature type="site" description="Stabilizes the basic form of H active site to accept a proton" evidence="6">
    <location>
        <position position="91"/>
    </location>
</feature>
<evidence type="ECO:0000313" key="9">
    <source>
        <dbReference type="Proteomes" id="UP000229498"/>
    </source>
</evidence>
<keyword evidence="3 6" id="KW-0378">Hydrolase</keyword>
<dbReference type="GO" id="GO:0005737">
    <property type="term" value="C:cytoplasm"/>
    <property type="evidence" value="ECO:0007669"/>
    <property type="project" value="UniProtKB-SubCell"/>
</dbReference>
<dbReference type="InterPro" id="IPR001328">
    <property type="entry name" value="Pept_tRNA_hydro"/>
</dbReference>
<evidence type="ECO:0000256" key="1">
    <source>
        <dbReference type="ARBA" id="ARBA00013260"/>
    </source>
</evidence>
<keyword evidence="6" id="KW-0963">Cytoplasm</keyword>
<protein>
    <recommendedName>
        <fullName evidence="5 6">Peptidyl-tRNA hydrolase</fullName>
        <shortName evidence="6">Pth</shortName>
        <ecNumber evidence="1 6">3.1.1.29</ecNumber>
    </recommendedName>
</protein>
<feature type="region of interest" description="Disordered" evidence="7">
    <location>
        <begin position="186"/>
        <end position="206"/>
    </location>
</feature>